<protein>
    <submittedName>
        <fullName evidence="1">Uncharacterized protein</fullName>
    </submittedName>
</protein>
<accession>A0A4Y2HC04</accession>
<reference evidence="1 2" key="1">
    <citation type="journal article" date="2019" name="Sci. Rep.">
        <title>Orb-weaving spider Araneus ventricosus genome elucidates the spidroin gene catalogue.</title>
        <authorList>
            <person name="Kono N."/>
            <person name="Nakamura H."/>
            <person name="Ohtoshi R."/>
            <person name="Moran D.A.P."/>
            <person name="Shinohara A."/>
            <person name="Yoshida Y."/>
            <person name="Fujiwara M."/>
            <person name="Mori M."/>
            <person name="Tomita M."/>
            <person name="Arakawa K."/>
        </authorList>
    </citation>
    <scope>NUCLEOTIDE SEQUENCE [LARGE SCALE GENOMIC DNA]</scope>
</reference>
<dbReference type="Proteomes" id="UP000499080">
    <property type="component" value="Unassembled WGS sequence"/>
</dbReference>
<proteinExistence type="predicted"/>
<sequence length="77" mass="8881">MTHCLTPVSGVKSSKRASIYLCTPFVEEDMNMITEQLDDTLDEIFEETDSEDYNEMKELETEVSEDTEKWADAGNFF</sequence>
<dbReference type="AlphaFoldDB" id="A0A4Y2HC04"/>
<evidence type="ECO:0000313" key="1">
    <source>
        <dbReference type="EMBL" id="GBM62820.1"/>
    </source>
</evidence>
<organism evidence="1 2">
    <name type="scientific">Araneus ventricosus</name>
    <name type="common">Orbweaver spider</name>
    <name type="synonym">Epeira ventricosa</name>
    <dbReference type="NCBI Taxonomy" id="182803"/>
    <lineage>
        <taxon>Eukaryota</taxon>
        <taxon>Metazoa</taxon>
        <taxon>Ecdysozoa</taxon>
        <taxon>Arthropoda</taxon>
        <taxon>Chelicerata</taxon>
        <taxon>Arachnida</taxon>
        <taxon>Araneae</taxon>
        <taxon>Araneomorphae</taxon>
        <taxon>Entelegynae</taxon>
        <taxon>Araneoidea</taxon>
        <taxon>Araneidae</taxon>
        <taxon>Araneus</taxon>
    </lineage>
</organism>
<evidence type="ECO:0000313" key="2">
    <source>
        <dbReference type="Proteomes" id="UP000499080"/>
    </source>
</evidence>
<comment type="caution">
    <text evidence="1">The sequence shown here is derived from an EMBL/GenBank/DDBJ whole genome shotgun (WGS) entry which is preliminary data.</text>
</comment>
<gene>
    <name evidence="1" type="ORF">AVEN_212164_1</name>
</gene>
<keyword evidence="2" id="KW-1185">Reference proteome</keyword>
<dbReference type="EMBL" id="BGPR01001836">
    <property type="protein sequence ID" value="GBM62820.1"/>
    <property type="molecule type" value="Genomic_DNA"/>
</dbReference>
<name>A0A4Y2HC04_ARAVE</name>